<dbReference type="PROSITE" id="PS00018">
    <property type="entry name" value="EF_HAND_1"/>
    <property type="match status" value="1"/>
</dbReference>
<protein>
    <recommendedName>
        <fullName evidence="9">Plastin-2</fullName>
    </recommendedName>
</protein>
<reference evidence="7" key="3">
    <citation type="submission" date="2025-09" db="UniProtKB">
        <authorList>
            <consortium name="Ensembl"/>
        </authorList>
    </citation>
    <scope>IDENTIFICATION</scope>
</reference>
<keyword evidence="8" id="KW-1185">Reference proteome</keyword>
<dbReference type="InterPro" id="IPR002048">
    <property type="entry name" value="EF_hand_dom"/>
</dbReference>
<dbReference type="InterPro" id="IPR001715">
    <property type="entry name" value="CH_dom"/>
</dbReference>
<dbReference type="GO" id="GO:0005509">
    <property type="term" value="F:calcium ion binding"/>
    <property type="evidence" value="ECO:0007669"/>
    <property type="project" value="InterPro"/>
</dbReference>
<dbReference type="FunFam" id="1.10.418.10:FF:000010">
    <property type="entry name" value="Plastin-3 isoform 1"/>
    <property type="match status" value="1"/>
</dbReference>
<gene>
    <name evidence="7" type="primary">LCP1</name>
</gene>
<evidence type="ECO:0000259" key="5">
    <source>
        <dbReference type="PROSITE" id="PS50021"/>
    </source>
</evidence>
<dbReference type="InterPro" id="IPR039959">
    <property type="entry name" value="Fimbrin/Plastin"/>
</dbReference>
<dbReference type="InterPro" id="IPR011992">
    <property type="entry name" value="EF-hand-dom_pair"/>
</dbReference>
<dbReference type="Ensembl" id="ENSELUT00000108820.1">
    <property type="protein sequence ID" value="ENSELUP00000096825.1"/>
    <property type="gene ID" value="ENSELUG00000009075.3"/>
</dbReference>
<feature type="domain" description="Calponin-homology (CH)" evidence="5">
    <location>
        <begin position="125"/>
        <end position="233"/>
    </location>
</feature>
<keyword evidence="3" id="KW-0106">Calcium</keyword>
<organism evidence="7 8">
    <name type="scientific">Esox lucius</name>
    <name type="common">Northern pike</name>
    <dbReference type="NCBI Taxonomy" id="8010"/>
    <lineage>
        <taxon>Eukaryota</taxon>
        <taxon>Metazoa</taxon>
        <taxon>Chordata</taxon>
        <taxon>Craniata</taxon>
        <taxon>Vertebrata</taxon>
        <taxon>Euteleostomi</taxon>
        <taxon>Actinopterygii</taxon>
        <taxon>Neopterygii</taxon>
        <taxon>Teleostei</taxon>
        <taxon>Protacanthopterygii</taxon>
        <taxon>Esociformes</taxon>
        <taxon>Esocidae</taxon>
        <taxon>Esox</taxon>
    </lineage>
</organism>
<accession>A0AAY5L8J7</accession>
<evidence type="ECO:0000256" key="2">
    <source>
        <dbReference type="ARBA" id="ARBA00022737"/>
    </source>
</evidence>
<keyword evidence="2" id="KW-0677">Repeat</keyword>
<dbReference type="GO" id="GO:0005737">
    <property type="term" value="C:cytoplasm"/>
    <property type="evidence" value="ECO:0007669"/>
    <property type="project" value="TreeGrafter"/>
</dbReference>
<dbReference type="Gene3D" id="1.10.238.10">
    <property type="entry name" value="EF-hand"/>
    <property type="match status" value="1"/>
</dbReference>
<evidence type="ECO:0000256" key="4">
    <source>
        <dbReference type="ARBA" id="ARBA00023203"/>
    </source>
</evidence>
<evidence type="ECO:0000256" key="3">
    <source>
        <dbReference type="ARBA" id="ARBA00022837"/>
    </source>
</evidence>
<sequence length="236" mass="26026">MAAPAQISQDELQELKEAFDTIDLDSNGHISTDELNELFKAANLSLPGYKVREIIQNLMKAGDLHDGKVTFDEFVNVVHGLKSTEVAKTFKKAINKKEGIYAVAGRSEQSGTQHSYSEELGDGQKVNDDTIVIWVNEKLTEASKATISGFKDGSIATSMPVLDLIDAIQPGSIRYDLIKVEDLTEEEKLNNAKYAISMARKIGARVYALPEDLVEVKPKMVMTVFACLMARGMKRV</sequence>
<dbReference type="InterPro" id="IPR018247">
    <property type="entry name" value="EF_Hand_1_Ca_BS"/>
</dbReference>
<dbReference type="PANTHER" id="PTHR19961:SF35">
    <property type="entry name" value="PLASTIN-2"/>
    <property type="match status" value="1"/>
</dbReference>
<dbReference type="GO" id="GO:0051017">
    <property type="term" value="P:actin filament bundle assembly"/>
    <property type="evidence" value="ECO:0007669"/>
    <property type="project" value="InterPro"/>
</dbReference>
<dbReference type="PROSITE" id="PS50222">
    <property type="entry name" value="EF_HAND_2"/>
    <property type="match status" value="1"/>
</dbReference>
<dbReference type="SMART" id="SM00033">
    <property type="entry name" value="CH"/>
    <property type="match status" value="1"/>
</dbReference>
<name>A0AAY5L8J7_ESOLU</name>
<proteinExistence type="predicted"/>
<dbReference type="InterPro" id="IPR036872">
    <property type="entry name" value="CH_dom_sf"/>
</dbReference>
<dbReference type="SUPFAM" id="SSF47576">
    <property type="entry name" value="Calponin-homology domain, CH-domain"/>
    <property type="match status" value="1"/>
</dbReference>
<dbReference type="AlphaFoldDB" id="A0AAY5L8J7"/>
<dbReference type="FunFam" id="1.10.238.10:FF:000263">
    <property type="entry name" value="plastin-1 isoform X2"/>
    <property type="match status" value="1"/>
</dbReference>
<reference evidence="7" key="2">
    <citation type="submission" date="2025-08" db="UniProtKB">
        <authorList>
            <consortium name="Ensembl"/>
        </authorList>
    </citation>
    <scope>IDENTIFICATION</scope>
</reference>
<dbReference type="SMART" id="SM00054">
    <property type="entry name" value="EFh"/>
    <property type="match status" value="2"/>
</dbReference>
<evidence type="ECO:0008006" key="9">
    <source>
        <dbReference type="Google" id="ProtNLM"/>
    </source>
</evidence>
<keyword evidence="4" id="KW-0009">Actin-binding</keyword>
<dbReference type="Pfam" id="PF13499">
    <property type="entry name" value="EF-hand_7"/>
    <property type="match status" value="1"/>
</dbReference>
<dbReference type="GO" id="GO:0005884">
    <property type="term" value="C:actin filament"/>
    <property type="evidence" value="ECO:0007669"/>
    <property type="project" value="TreeGrafter"/>
</dbReference>
<dbReference type="Pfam" id="PF00307">
    <property type="entry name" value="CH"/>
    <property type="match status" value="1"/>
</dbReference>
<dbReference type="PROSITE" id="PS50021">
    <property type="entry name" value="CH"/>
    <property type="match status" value="1"/>
</dbReference>
<dbReference type="SUPFAM" id="SSF47473">
    <property type="entry name" value="EF-hand"/>
    <property type="match status" value="1"/>
</dbReference>
<dbReference type="GO" id="GO:0051639">
    <property type="term" value="P:actin filament network formation"/>
    <property type="evidence" value="ECO:0007669"/>
    <property type="project" value="TreeGrafter"/>
</dbReference>
<dbReference type="PANTHER" id="PTHR19961">
    <property type="entry name" value="FIMBRIN/PLASTIN"/>
    <property type="match status" value="1"/>
</dbReference>
<evidence type="ECO:0000313" key="7">
    <source>
        <dbReference type="Ensembl" id="ENSELUP00000096825.1"/>
    </source>
</evidence>
<keyword evidence="1" id="KW-0479">Metal-binding</keyword>
<dbReference type="GeneTree" id="ENSGT00950000183097"/>
<dbReference type="GO" id="GO:0051015">
    <property type="term" value="F:actin filament binding"/>
    <property type="evidence" value="ECO:0007669"/>
    <property type="project" value="InterPro"/>
</dbReference>
<evidence type="ECO:0000256" key="1">
    <source>
        <dbReference type="ARBA" id="ARBA00022723"/>
    </source>
</evidence>
<feature type="domain" description="EF-hand" evidence="6">
    <location>
        <begin position="10"/>
        <end position="45"/>
    </location>
</feature>
<dbReference type="Gene3D" id="1.10.418.10">
    <property type="entry name" value="Calponin-like domain"/>
    <property type="match status" value="1"/>
</dbReference>
<dbReference type="GO" id="GO:0032432">
    <property type="term" value="C:actin filament bundle"/>
    <property type="evidence" value="ECO:0007669"/>
    <property type="project" value="TreeGrafter"/>
</dbReference>
<evidence type="ECO:0000259" key="6">
    <source>
        <dbReference type="PROSITE" id="PS50222"/>
    </source>
</evidence>
<reference evidence="7 8" key="1">
    <citation type="submission" date="2020-02" db="EMBL/GenBank/DDBJ databases">
        <title>Esox lucius (northern pike) genome, fEsoLuc1, primary haplotype.</title>
        <authorList>
            <person name="Myers G."/>
            <person name="Karagic N."/>
            <person name="Meyer A."/>
            <person name="Pippel M."/>
            <person name="Reichard M."/>
            <person name="Winkler S."/>
            <person name="Tracey A."/>
            <person name="Sims Y."/>
            <person name="Howe K."/>
            <person name="Rhie A."/>
            <person name="Formenti G."/>
            <person name="Durbin R."/>
            <person name="Fedrigo O."/>
            <person name="Jarvis E.D."/>
        </authorList>
    </citation>
    <scope>NUCLEOTIDE SEQUENCE [LARGE SCALE GENOMIC DNA]</scope>
</reference>
<evidence type="ECO:0000313" key="8">
    <source>
        <dbReference type="Proteomes" id="UP000265140"/>
    </source>
</evidence>
<dbReference type="CDD" id="cd00051">
    <property type="entry name" value="EFh"/>
    <property type="match status" value="1"/>
</dbReference>
<dbReference type="Proteomes" id="UP000265140">
    <property type="component" value="Chromosome 16"/>
</dbReference>